<sequence length="600" mass="66533">MLEPHPEPRRRTPRCLPLDFGDPAAAFGAKSTRELLLAWSVFSACQIKPLVRNADALLRWSKRLLPSALVDGIVKRTFFAHFCGGETQESMRPVLNRLHENGIGSILDYAAEDDVESADGPASRGAPHGRSVARTYLYETERACDAHLGTFLTSIEAAGKAPGQGFAAIKVTALGNTKLLERVSSGLVAIRNLFSQFDINKDNVIEREEFASVYSELFTDATPERLEGLFKYLDKDDVGVVDFLSWSRGLRLHDVPQIIKACRAPGPLALSALSTEELALLEAMMNRLARCAKAAFEANVRLMVDAEHSYFQPAIDHAATELQRTYNRHKPTVLNTYQCYLQDSHDRLQLDMQRARSEDWRFGAKLVRGAYMYLERDRAAKKGYPSPIWPTIEQTHANYDRCVEQLIRAVTSQGCEVMIASHNQASIERAVALLEELDMDPGEHGVYFGQLLGMADPLTYVLGRNGYRGYKYVPFGRVGEVLPYLIRRAQENSTVLGGVAQEKALVAILRLNDRLSSSRKERLLGGTPVRCATAGGVRRVGLVFRIVKNTSAVDGGFLVLVMNFLKSTEAPLLGLQRGQVALSMESEWVASQNIKGPHLV</sequence>
<dbReference type="GO" id="GO:0071949">
    <property type="term" value="F:FAD binding"/>
    <property type="evidence" value="ECO:0007669"/>
    <property type="project" value="TreeGrafter"/>
</dbReference>
<dbReference type="PROSITE" id="PS50222">
    <property type="entry name" value="EF_HAND_2"/>
    <property type="match status" value="2"/>
</dbReference>
<dbReference type="GO" id="GO:0005509">
    <property type="term" value="F:calcium ion binding"/>
    <property type="evidence" value="ECO:0007669"/>
    <property type="project" value="InterPro"/>
</dbReference>
<dbReference type="SUPFAM" id="SSF47473">
    <property type="entry name" value="EF-hand"/>
    <property type="match status" value="1"/>
</dbReference>
<reference evidence="8 9" key="1">
    <citation type="journal article" date="2024" name="Nat. Commun.">
        <title>Phylogenomics reveals the evolutionary origins of lichenization in chlorophyte algae.</title>
        <authorList>
            <person name="Puginier C."/>
            <person name="Libourel C."/>
            <person name="Otte J."/>
            <person name="Skaloud P."/>
            <person name="Haon M."/>
            <person name="Grisel S."/>
            <person name="Petersen M."/>
            <person name="Berrin J.G."/>
            <person name="Delaux P.M."/>
            <person name="Dal Grande F."/>
            <person name="Keller J."/>
        </authorList>
    </citation>
    <scope>NUCLEOTIDE SEQUENCE [LARGE SCALE GENOMIC DNA]</scope>
    <source>
        <strain evidence="8 9">SAG 245.80</strain>
    </source>
</reference>
<comment type="cofactor">
    <cofactor evidence="6">
        <name>FAD</name>
        <dbReference type="ChEBI" id="CHEBI:57692"/>
    </cofactor>
</comment>
<evidence type="ECO:0000313" key="9">
    <source>
        <dbReference type="Proteomes" id="UP001445335"/>
    </source>
</evidence>
<organism evidence="8 9">
    <name type="scientific">Elliptochloris bilobata</name>
    <dbReference type="NCBI Taxonomy" id="381761"/>
    <lineage>
        <taxon>Eukaryota</taxon>
        <taxon>Viridiplantae</taxon>
        <taxon>Chlorophyta</taxon>
        <taxon>core chlorophytes</taxon>
        <taxon>Trebouxiophyceae</taxon>
        <taxon>Trebouxiophyceae incertae sedis</taxon>
        <taxon>Elliptochloris clade</taxon>
        <taxon>Elliptochloris</taxon>
    </lineage>
</organism>
<comment type="similarity">
    <text evidence="1 6">Belongs to the proline oxidase family.</text>
</comment>
<dbReference type="Pfam" id="PF01619">
    <property type="entry name" value="Pro_dh"/>
    <property type="match status" value="1"/>
</dbReference>
<protein>
    <recommendedName>
        <fullName evidence="2 6">Proline dehydrogenase</fullName>
        <ecNumber evidence="2 6">1.5.5.2</ecNumber>
    </recommendedName>
</protein>
<feature type="domain" description="EF-hand" evidence="7">
    <location>
        <begin position="221"/>
        <end position="256"/>
    </location>
</feature>
<dbReference type="GO" id="GO:0004657">
    <property type="term" value="F:proline dehydrogenase activity"/>
    <property type="evidence" value="ECO:0007669"/>
    <property type="project" value="UniProtKB-EC"/>
</dbReference>
<evidence type="ECO:0000256" key="1">
    <source>
        <dbReference type="ARBA" id="ARBA00005869"/>
    </source>
</evidence>
<dbReference type="Gene3D" id="3.20.20.220">
    <property type="match status" value="1"/>
</dbReference>
<evidence type="ECO:0000256" key="4">
    <source>
        <dbReference type="ARBA" id="ARBA00023002"/>
    </source>
</evidence>
<dbReference type="InterPro" id="IPR029041">
    <property type="entry name" value="FAD-linked_oxidoreductase-like"/>
</dbReference>
<comment type="function">
    <text evidence="6">Converts proline to delta-1-pyrroline-5-carboxylate.</text>
</comment>
<dbReference type="InterPro" id="IPR011992">
    <property type="entry name" value="EF-hand-dom_pair"/>
</dbReference>
<keyword evidence="9" id="KW-1185">Reference proteome</keyword>
<evidence type="ECO:0000256" key="2">
    <source>
        <dbReference type="ARBA" id="ARBA00012695"/>
    </source>
</evidence>
<dbReference type="EC" id="1.5.5.2" evidence="2 6"/>
<name>A0AAW1S0C1_9CHLO</name>
<keyword evidence="5 6" id="KW-0642">Proline metabolism</keyword>
<evidence type="ECO:0000313" key="8">
    <source>
        <dbReference type="EMBL" id="KAK9839435.1"/>
    </source>
</evidence>
<dbReference type="Proteomes" id="UP001445335">
    <property type="component" value="Unassembled WGS sequence"/>
</dbReference>
<dbReference type="GO" id="GO:0010133">
    <property type="term" value="P:L-proline catabolic process to L-glutamate"/>
    <property type="evidence" value="ECO:0007669"/>
    <property type="project" value="TreeGrafter"/>
</dbReference>
<evidence type="ECO:0000256" key="3">
    <source>
        <dbReference type="ARBA" id="ARBA00022837"/>
    </source>
</evidence>
<dbReference type="InterPro" id="IPR002048">
    <property type="entry name" value="EF_hand_dom"/>
</dbReference>
<dbReference type="GO" id="GO:0005739">
    <property type="term" value="C:mitochondrion"/>
    <property type="evidence" value="ECO:0007669"/>
    <property type="project" value="TreeGrafter"/>
</dbReference>
<dbReference type="SUPFAM" id="SSF51730">
    <property type="entry name" value="FAD-linked oxidoreductase"/>
    <property type="match status" value="1"/>
</dbReference>
<keyword evidence="4 6" id="KW-0560">Oxidoreductase</keyword>
<dbReference type="InterPro" id="IPR018247">
    <property type="entry name" value="EF_Hand_1_Ca_BS"/>
</dbReference>
<dbReference type="Gene3D" id="1.10.238.10">
    <property type="entry name" value="EF-hand"/>
    <property type="match status" value="1"/>
</dbReference>
<evidence type="ECO:0000256" key="5">
    <source>
        <dbReference type="ARBA" id="ARBA00023062"/>
    </source>
</evidence>
<dbReference type="PANTHER" id="PTHR13914">
    <property type="entry name" value="PROLINE OXIDASE"/>
    <property type="match status" value="1"/>
</dbReference>
<keyword evidence="6" id="KW-0274">FAD</keyword>
<dbReference type="AlphaFoldDB" id="A0AAW1S0C1"/>
<feature type="domain" description="EF-hand" evidence="7">
    <location>
        <begin position="185"/>
        <end position="220"/>
    </location>
</feature>
<dbReference type="InterPro" id="IPR015659">
    <property type="entry name" value="Proline_oxidase"/>
</dbReference>
<dbReference type="Pfam" id="PF13499">
    <property type="entry name" value="EF-hand_7"/>
    <property type="match status" value="1"/>
</dbReference>
<evidence type="ECO:0000259" key="7">
    <source>
        <dbReference type="PROSITE" id="PS50222"/>
    </source>
</evidence>
<dbReference type="InterPro" id="IPR002872">
    <property type="entry name" value="Proline_DH_dom"/>
</dbReference>
<evidence type="ECO:0000256" key="6">
    <source>
        <dbReference type="RuleBase" id="RU364054"/>
    </source>
</evidence>
<dbReference type="PANTHER" id="PTHR13914:SF0">
    <property type="entry name" value="PROLINE DEHYDROGENASE 1, MITOCHONDRIAL"/>
    <property type="match status" value="1"/>
</dbReference>
<dbReference type="PROSITE" id="PS00018">
    <property type="entry name" value="EF_HAND_1"/>
    <property type="match status" value="1"/>
</dbReference>
<accession>A0AAW1S0C1</accession>
<proteinExistence type="inferred from homology"/>
<keyword evidence="3" id="KW-0106">Calcium</keyword>
<comment type="caution">
    <text evidence="8">The sequence shown here is derived from an EMBL/GenBank/DDBJ whole genome shotgun (WGS) entry which is preliminary data.</text>
</comment>
<comment type="catalytic activity">
    <reaction evidence="6">
        <text>L-proline + a quinone = (S)-1-pyrroline-5-carboxylate + a quinol + H(+)</text>
        <dbReference type="Rhea" id="RHEA:23784"/>
        <dbReference type="ChEBI" id="CHEBI:15378"/>
        <dbReference type="ChEBI" id="CHEBI:17388"/>
        <dbReference type="ChEBI" id="CHEBI:24646"/>
        <dbReference type="ChEBI" id="CHEBI:60039"/>
        <dbReference type="ChEBI" id="CHEBI:132124"/>
        <dbReference type="EC" id="1.5.5.2"/>
    </reaction>
</comment>
<dbReference type="EMBL" id="JALJOU010000016">
    <property type="protein sequence ID" value="KAK9839435.1"/>
    <property type="molecule type" value="Genomic_DNA"/>
</dbReference>
<keyword evidence="6" id="KW-0285">Flavoprotein</keyword>
<gene>
    <name evidence="8" type="ORF">WJX81_001871</name>
</gene>